<proteinExistence type="predicted"/>
<evidence type="ECO:0000313" key="3">
    <source>
        <dbReference type="EMBL" id="OTG29378.1"/>
    </source>
</evidence>
<organism evidence="3 4">
    <name type="scientific">Helianthus annuus</name>
    <name type="common">Common sunflower</name>
    <dbReference type="NCBI Taxonomy" id="4232"/>
    <lineage>
        <taxon>Eukaryota</taxon>
        <taxon>Viridiplantae</taxon>
        <taxon>Streptophyta</taxon>
        <taxon>Embryophyta</taxon>
        <taxon>Tracheophyta</taxon>
        <taxon>Spermatophyta</taxon>
        <taxon>Magnoliopsida</taxon>
        <taxon>eudicotyledons</taxon>
        <taxon>Gunneridae</taxon>
        <taxon>Pentapetalae</taxon>
        <taxon>asterids</taxon>
        <taxon>campanulids</taxon>
        <taxon>Asterales</taxon>
        <taxon>Asteraceae</taxon>
        <taxon>Asteroideae</taxon>
        <taxon>Heliantheae alliance</taxon>
        <taxon>Heliantheae</taxon>
        <taxon>Helianthus</taxon>
    </lineage>
</organism>
<sequence>MARGPVRRSPFKINGIPATPNHSEFESEELEKRVANMRLSESGNIKKKASSPNKGNITVMEELADFVKMSPSHSYVPQVPRPPLLLGVYEQVKRIVDIMDDPNWPNRNLQTDVDQAEYVLMVTCRHFRDFLPTDWRYAREHARSLIAGYGEVFTKDDDDLDYIV</sequence>
<evidence type="ECO:0000313" key="4">
    <source>
        <dbReference type="Proteomes" id="UP000215914"/>
    </source>
</evidence>
<accession>A0A251V184</accession>
<reference evidence="2 4" key="1">
    <citation type="journal article" date="2017" name="Nature">
        <title>The sunflower genome provides insights into oil metabolism, flowering and Asterid evolution.</title>
        <authorList>
            <person name="Badouin H."/>
            <person name="Gouzy J."/>
            <person name="Grassa C.J."/>
            <person name="Murat F."/>
            <person name="Staton S.E."/>
            <person name="Cottret L."/>
            <person name="Lelandais-Briere C."/>
            <person name="Owens G.L."/>
            <person name="Carrere S."/>
            <person name="Mayjonade B."/>
            <person name="Legrand L."/>
            <person name="Gill N."/>
            <person name="Kane N.C."/>
            <person name="Bowers J.E."/>
            <person name="Hubner S."/>
            <person name="Bellec A."/>
            <person name="Berard A."/>
            <person name="Berges H."/>
            <person name="Blanchet N."/>
            <person name="Boniface M.C."/>
            <person name="Brunel D."/>
            <person name="Catrice O."/>
            <person name="Chaidir N."/>
            <person name="Claudel C."/>
            <person name="Donnadieu C."/>
            <person name="Faraut T."/>
            <person name="Fievet G."/>
            <person name="Helmstetter N."/>
            <person name="King M."/>
            <person name="Knapp S.J."/>
            <person name="Lai Z."/>
            <person name="Le Paslier M.C."/>
            <person name="Lippi Y."/>
            <person name="Lorenzon L."/>
            <person name="Mandel J.R."/>
            <person name="Marage G."/>
            <person name="Marchand G."/>
            <person name="Marquand E."/>
            <person name="Bret-Mestries E."/>
            <person name="Morien E."/>
            <person name="Nambeesan S."/>
            <person name="Nguyen T."/>
            <person name="Pegot-Espagnet P."/>
            <person name="Pouilly N."/>
            <person name="Raftis F."/>
            <person name="Sallet E."/>
            <person name="Schiex T."/>
            <person name="Thomas J."/>
            <person name="Vandecasteele C."/>
            <person name="Vares D."/>
            <person name="Vear F."/>
            <person name="Vautrin S."/>
            <person name="Crespi M."/>
            <person name="Mangin B."/>
            <person name="Burke J.M."/>
            <person name="Salse J."/>
            <person name="Munos S."/>
            <person name="Vincourt P."/>
            <person name="Rieseberg L.H."/>
            <person name="Langlade N.B."/>
        </authorList>
    </citation>
    <scope>NUCLEOTIDE SEQUENCE [LARGE SCALE GENOMIC DNA]</scope>
    <source>
        <strain evidence="4">cv. SF193</strain>
        <tissue evidence="2">Leaves</tissue>
    </source>
</reference>
<dbReference type="EMBL" id="CM007893">
    <property type="protein sequence ID" value="OTG29378.1"/>
    <property type="molecule type" value="Genomic_DNA"/>
</dbReference>
<evidence type="ECO:0000256" key="1">
    <source>
        <dbReference type="SAM" id="MobiDB-lite"/>
    </source>
</evidence>
<evidence type="ECO:0000313" key="2">
    <source>
        <dbReference type="EMBL" id="KAF5811632.1"/>
    </source>
</evidence>
<protein>
    <submittedName>
        <fullName evidence="3">Uncharacterized protein</fullName>
    </submittedName>
</protein>
<feature type="region of interest" description="Disordered" evidence="1">
    <location>
        <begin position="1"/>
        <end position="26"/>
    </location>
</feature>
<feature type="compositionally biased region" description="Basic residues" evidence="1">
    <location>
        <begin position="1"/>
        <end position="10"/>
    </location>
</feature>
<reference evidence="3" key="2">
    <citation type="submission" date="2017-02" db="EMBL/GenBank/DDBJ databases">
        <title>Sunflower complete genome.</title>
        <authorList>
            <person name="Langlade N."/>
            <person name="Munos S."/>
        </authorList>
    </citation>
    <scope>NUCLEOTIDE SEQUENCE [LARGE SCALE GENOMIC DNA]</scope>
    <source>
        <tissue evidence="3">Leaves</tissue>
    </source>
</reference>
<dbReference type="Gramene" id="mRNA:HanXRQr2_Chr04g0183591">
    <property type="protein sequence ID" value="mRNA:HanXRQr2_Chr04g0183591"/>
    <property type="gene ID" value="HanXRQr2_Chr04g0183591"/>
</dbReference>
<dbReference type="InParanoid" id="A0A251V184"/>
<reference evidence="2" key="3">
    <citation type="submission" date="2020-06" db="EMBL/GenBank/DDBJ databases">
        <title>Helianthus annuus Genome sequencing and assembly Release 2.</title>
        <authorList>
            <person name="Gouzy J."/>
            <person name="Langlade N."/>
            <person name="Munos S."/>
        </authorList>
    </citation>
    <scope>NUCLEOTIDE SEQUENCE</scope>
    <source>
        <tissue evidence="2">Leaves</tissue>
    </source>
</reference>
<dbReference type="AlphaFoldDB" id="A0A251V184"/>
<keyword evidence="4" id="KW-1185">Reference proteome</keyword>
<name>A0A251V184_HELAN</name>
<dbReference type="Proteomes" id="UP000215914">
    <property type="component" value="Chromosome 4"/>
</dbReference>
<dbReference type="EMBL" id="MNCJ02000319">
    <property type="protein sequence ID" value="KAF5811632.1"/>
    <property type="molecule type" value="Genomic_DNA"/>
</dbReference>
<gene>
    <name evidence="3" type="ORF">HannXRQ_Chr04g0121541</name>
    <name evidence="2" type="ORF">HanXRQr2_Chr04g0183591</name>
</gene>